<proteinExistence type="predicted"/>
<dbReference type="InterPro" id="IPR011043">
    <property type="entry name" value="Gal_Oxase/kelch_b-propeller"/>
</dbReference>
<dbReference type="SMART" id="SM00191">
    <property type="entry name" value="Int_alpha"/>
    <property type="match status" value="3"/>
</dbReference>
<dbReference type="PANTHER" id="PTHR36220:SF1">
    <property type="entry name" value="GAMMA TUBULIN COMPLEX COMPONENT C-TERMINAL DOMAIN-CONTAINING PROTEIN"/>
    <property type="match status" value="1"/>
</dbReference>
<feature type="non-terminal residue" evidence="1">
    <location>
        <position position="281"/>
    </location>
</feature>
<accession>X1G353</accession>
<dbReference type="PANTHER" id="PTHR36220">
    <property type="entry name" value="UNNAMED PRODUCT"/>
    <property type="match status" value="1"/>
</dbReference>
<reference evidence="1" key="1">
    <citation type="journal article" date="2014" name="Front. Microbiol.">
        <title>High frequency of phylogenetically diverse reductive dehalogenase-homologous genes in deep subseafloor sedimentary metagenomes.</title>
        <authorList>
            <person name="Kawai M."/>
            <person name="Futagami T."/>
            <person name="Toyoda A."/>
            <person name="Takaki Y."/>
            <person name="Nishi S."/>
            <person name="Hori S."/>
            <person name="Arai W."/>
            <person name="Tsubouchi T."/>
            <person name="Morono Y."/>
            <person name="Uchiyama I."/>
            <person name="Ito T."/>
            <person name="Fujiyama A."/>
            <person name="Inagaki F."/>
            <person name="Takami H."/>
        </authorList>
    </citation>
    <scope>NUCLEOTIDE SEQUENCE</scope>
    <source>
        <strain evidence="1">Expedition CK06-06</strain>
    </source>
</reference>
<protein>
    <submittedName>
        <fullName evidence="1">Uncharacterized protein</fullName>
    </submittedName>
</protein>
<dbReference type="AlphaFoldDB" id="X1G353"/>
<organism evidence="1">
    <name type="scientific">marine sediment metagenome</name>
    <dbReference type="NCBI Taxonomy" id="412755"/>
    <lineage>
        <taxon>unclassified sequences</taxon>
        <taxon>metagenomes</taxon>
        <taxon>ecological metagenomes</taxon>
    </lineage>
</organism>
<evidence type="ECO:0000313" key="1">
    <source>
        <dbReference type="EMBL" id="GAH51687.1"/>
    </source>
</evidence>
<dbReference type="Gene3D" id="2.130.10.130">
    <property type="entry name" value="Integrin alpha, N-terminal"/>
    <property type="match status" value="1"/>
</dbReference>
<comment type="caution">
    <text evidence="1">The sequence shown here is derived from an EMBL/GenBank/DDBJ whole genome shotgun (WGS) entry which is preliminary data.</text>
</comment>
<dbReference type="EMBL" id="BARU01021991">
    <property type="protein sequence ID" value="GAH51687.1"/>
    <property type="molecule type" value="Genomic_DNA"/>
</dbReference>
<dbReference type="InterPro" id="IPR028994">
    <property type="entry name" value="Integrin_alpha_N"/>
</dbReference>
<sequence>RPEFALDRSGWSVSLSADGQTVAIGAPYNDGTTSYVNSSVGHVRIYRWTGSTWQQLGIDIDGEAANDHLGTSVSLSADGQTVAIGASTRIHTMGVFNTVGHVRIYRWTGSTWQQLGVDIDGEADGDYSGTSVSLSADGQTVAIGAPGNDGTAFLAGHVRIYQLQLDAFSLSTLTDTISVTIEPVNEQPTLDAIVDITTLEDAATQTVILSGITAGGSETQPLRVTAISSDSGLIPDPPVLYSSPGTIGELLFTPAADQHGTATITVTVEDGGLDGVLETAE</sequence>
<dbReference type="PROSITE" id="PS51470">
    <property type="entry name" value="FG_GAP"/>
    <property type="match status" value="1"/>
</dbReference>
<dbReference type="SUPFAM" id="SSF50965">
    <property type="entry name" value="Galactose oxidase, central domain"/>
    <property type="match status" value="1"/>
</dbReference>
<dbReference type="InterPro" id="IPR013519">
    <property type="entry name" value="Int_alpha_beta-p"/>
</dbReference>
<feature type="non-terminal residue" evidence="1">
    <location>
        <position position="1"/>
    </location>
</feature>
<gene>
    <name evidence="1" type="ORF">S03H2_35907</name>
</gene>
<name>X1G353_9ZZZZ</name>